<protein>
    <submittedName>
        <fullName evidence="1">Uncharacterized protein</fullName>
    </submittedName>
</protein>
<keyword evidence="2" id="KW-1185">Reference proteome</keyword>
<reference evidence="1" key="1">
    <citation type="journal article" date="2014" name="Int. J. Syst. Evol. Microbiol.">
        <title>Complete genome sequence of Corynebacterium casei LMG S-19264T (=DSM 44701T), isolated from a smear-ripened cheese.</title>
        <authorList>
            <consortium name="US DOE Joint Genome Institute (JGI-PGF)"/>
            <person name="Walter F."/>
            <person name="Albersmeier A."/>
            <person name="Kalinowski J."/>
            <person name="Ruckert C."/>
        </authorList>
    </citation>
    <scope>NUCLEOTIDE SEQUENCE</scope>
    <source>
        <strain evidence="1">JCM 3051</strain>
    </source>
</reference>
<dbReference type="EMBL" id="BMPT01000006">
    <property type="protein sequence ID" value="GGM23038.1"/>
    <property type="molecule type" value="Genomic_DNA"/>
</dbReference>
<comment type="caution">
    <text evidence="1">The sequence shown here is derived from an EMBL/GenBank/DDBJ whole genome shotgun (WGS) entry which is preliminary data.</text>
</comment>
<dbReference type="AlphaFoldDB" id="A0A8H9GG66"/>
<name>A0A8H9GG66_9MICO</name>
<proteinExistence type="predicted"/>
<sequence length="126" mass="14156">MHRSDVDLCKPDLTWRLSHTVGGWDMPGTWFRWDASRTRPTEQELSAGCSPMHKATAVRMIKMRRNSCLARGNEPTIHSLAPTWLDSRGGAGSFDPRRTRPECGGLVPRLSTQWEAHPGIGFEATR</sequence>
<evidence type="ECO:0000313" key="1">
    <source>
        <dbReference type="EMBL" id="GGM23038.1"/>
    </source>
</evidence>
<accession>A0A8H9GG66</accession>
<organism evidence="1 2">
    <name type="scientific">Promicromonospora citrea</name>
    <dbReference type="NCBI Taxonomy" id="43677"/>
    <lineage>
        <taxon>Bacteria</taxon>
        <taxon>Bacillati</taxon>
        <taxon>Actinomycetota</taxon>
        <taxon>Actinomycetes</taxon>
        <taxon>Micrococcales</taxon>
        <taxon>Promicromonosporaceae</taxon>
        <taxon>Promicromonospora</taxon>
    </lineage>
</organism>
<reference evidence="1" key="2">
    <citation type="submission" date="2020-09" db="EMBL/GenBank/DDBJ databases">
        <authorList>
            <person name="Sun Q."/>
            <person name="Ohkuma M."/>
        </authorList>
    </citation>
    <scope>NUCLEOTIDE SEQUENCE</scope>
    <source>
        <strain evidence="1">JCM 3051</strain>
    </source>
</reference>
<dbReference type="Proteomes" id="UP000655589">
    <property type="component" value="Unassembled WGS sequence"/>
</dbReference>
<gene>
    <name evidence="1" type="ORF">GCM10010102_18460</name>
</gene>
<evidence type="ECO:0000313" key="2">
    <source>
        <dbReference type="Proteomes" id="UP000655589"/>
    </source>
</evidence>